<feature type="transmembrane region" description="Helical" evidence="1">
    <location>
        <begin position="190"/>
        <end position="214"/>
    </location>
</feature>
<keyword evidence="3" id="KW-1185">Reference proteome</keyword>
<dbReference type="EMBL" id="JAOTIF010000002">
    <property type="protein sequence ID" value="MCU7548495.1"/>
    <property type="molecule type" value="Genomic_DNA"/>
</dbReference>
<feature type="transmembrane region" description="Helical" evidence="1">
    <location>
        <begin position="234"/>
        <end position="252"/>
    </location>
</feature>
<sequence>MIYLFFVFSFFLLLIGAISIRKSKFQNGFFIFSGLLLFLIAGFRSENISNDYTGYIEYYNDVINYSFSRVEPSFILIAKLVDHLFNNVVFLFVIYALLGVYFKYLSISILSQYRLHSVLIYFCVFFLTLEMTQIRAGVAAGLLLLCIKPIKEKKVVPFLCFSLLAVFFHFSALIILLLYFLNGEKINKKFYFLLVPAGYFIYFFNVNLFFFIDYIPINLIQAKFESYSTYDNEINLFNIIYLSRIIVGYYILRKIELIHIRNSYAIVLIKIYFISLFLFSAFASIPGIGSRVSELLLIVEIVLIPCILYTFRNKFLGNILILFIGFAHLCFSVFYTKLLLY</sequence>
<feature type="transmembrane region" description="Helical" evidence="1">
    <location>
        <begin position="29"/>
        <end position="46"/>
    </location>
</feature>
<gene>
    <name evidence="2" type="ORF">OCK74_05175</name>
</gene>
<dbReference type="Pfam" id="PF14897">
    <property type="entry name" value="EpsG"/>
    <property type="match status" value="1"/>
</dbReference>
<keyword evidence="1" id="KW-1133">Transmembrane helix</keyword>
<accession>A0A9X3B6U3</accession>
<keyword evidence="1" id="KW-0472">Membrane</keyword>
<dbReference type="AlphaFoldDB" id="A0A9X3B6U3"/>
<evidence type="ECO:0000313" key="3">
    <source>
        <dbReference type="Proteomes" id="UP001155483"/>
    </source>
</evidence>
<reference evidence="2" key="1">
    <citation type="submission" date="2022-09" db="EMBL/GenBank/DDBJ databases">
        <authorList>
            <person name="Yuan C."/>
            <person name="Ke Z."/>
        </authorList>
    </citation>
    <scope>NUCLEOTIDE SEQUENCE</scope>
    <source>
        <strain evidence="2">LB-8</strain>
    </source>
</reference>
<dbReference type="Proteomes" id="UP001155483">
    <property type="component" value="Unassembled WGS sequence"/>
</dbReference>
<feature type="transmembrane region" description="Helical" evidence="1">
    <location>
        <begin position="295"/>
        <end position="312"/>
    </location>
</feature>
<proteinExistence type="predicted"/>
<comment type="caution">
    <text evidence="2">The sequence shown here is derived from an EMBL/GenBank/DDBJ whole genome shotgun (WGS) entry which is preliminary data.</text>
</comment>
<feature type="transmembrane region" description="Helical" evidence="1">
    <location>
        <begin position="156"/>
        <end position="181"/>
    </location>
</feature>
<protein>
    <submittedName>
        <fullName evidence="2">EpsG family protein</fullName>
    </submittedName>
</protein>
<organism evidence="2 3">
    <name type="scientific">Paraflavisolibacter caeni</name>
    <dbReference type="NCBI Taxonomy" id="2982496"/>
    <lineage>
        <taxon>Bacteria</taxon>
        <taxon>Pseudomonadati</taxon>
        <taxon>Bacteroidota</taxon>
        <taxon>Chitinophagia</taxon>
        <taxon>Chitinophagales</taxon>
        <taxon>Chitinophagaceae</taxon>
        <taxon>Paraflavisolibacter</taxon>
    </lineage>
</organism>
<feature type="transmembrane region" description="Helical" evidence="1">
    <location>
        <begin position="264"/>
        <end position="289"/>
    </location>
</feature>
<keyword evidence="1" id="KW-0812">Transmembrane</keyword>
<feature type="transmembrane region" description="Helical" evidence="1">
    <location>
        <begin position="84"/>
        <end position="106"/>
    </location>
</feature>
<dbReference type="InterPro" id="IPR049458">
    <property type="entry name" value="EpsG-like"/>
</dbReference>
<feature type="transmembrane region" description="Helical" evidence="1">
    <location>
        <begin position="118"/>
        <end position="144"/>
    </location>
</feature>
<evidence type="ECO:0000256" key="1">
    <source>
        <dbReference type="SAM" id="Phobius"/>
    </source>
</evidence>
<dbReference type="RefSeq" id="WP_279295942.1">
    <property type="nucleotide sequence ID" value="NZ_JAOTIF010000002.1"/>
</dbReference>
<feature type="transmembrane region" description="Helical" evidence="1">
    <location>
        <begin position="319"/>
        <end position="340"/>
    </location>
</feature>
<name>A0A9X3B6U3_9BACT</name>
<evidence type="ECO:0000313" key="2">
    <source>
        <dbReference type="EMBL" id="MCU7548495.1"/>
    </source>
</evidence>
<reference evidence="2" key="2">
    <citation type="submission" date="2023-04" db="EMBL/GenBank/DDBJ databases">
        <title>Paracnuella aquatica gen. nov., sp. nov., a member of the family Chitinophagaceae isolated from a hot spring.</title>
        <authorList>
            <person name="Wang C."/>
        </authorList>
    </citation>
    <scope>NUCLEOTIDE SEQUENCE</scope>
    <source>
        <strain evidence="2">LB-8</strain>
    </source>
</reference>